<dbReference type="SUPFAM" id="SSF52540">
    <property type="entry name" value="P-loop containing nucleoside triphosphate hydrolases"/>
    <property type="match status" value="1"/>
</dbReference>
<sequence>MSELAIPELCLVVLVGASGSGKSTFAARNFGRFETLSSDTFRGMVSNDENSQEASEAAFEALNFVAGKRLEAGLLTVIDATSVQTEARRQLVSLARAHDVLPVAIVLDVPLAVSLAHNALRTDRSLEPRVIKRQQDQLRRSARNLGREGFRRIHTLGSMAEVDAASIRREPLLTDFRHDSGPFDVIGDVHGCLGELRTLLGRLGYQLEHDSQGRAIDAVHPEGRKAVFLGDLVDRGPDSPGVLRLVMGMVARGNARAVPGNHEDKLVKALDGRKVQVSHGLAQTLSQLAAEPPVFQDEVREFCRGLVSHLVLDGGQLVVAHAGMVEAYQGRASARVRQFALYGDTTGETDEYGLPVRYAWAEDYRGPATVLYGHTPTVDAVWVNGTMCLDTGCVFGGKLSALRYPEREVVEVAAERMWFQPVKPLAPPLVGSHPRPSGTEGRVSAGDRVPGALKISDVLGKQLVSTRTHGRIGIRGEQAAGALEVMSRWATDPRWMPYLPPTMSPVDTSSLADHLEHPAEAFEHYRRDGVATVICEEKHMGSRAVVLLTRNPSRFGAPRGWRGTAYTRTGRPFFDETLRVSFLDRLDAATESAGLWKELGTDWLLLDAELLPWSFKAGAMIREQYAAVGASATGALADATRALEMAAGHSADTGELLQRTRERLQNAAAYVAAYQNYSAPSDGLDGIQLAPFQLLASEGTSHSGRPHGWHLELADRLADADPVLIRRTRSLVVDTGDLESCAGGTAWWEALTAAGGEGMVVKPQANLAVTGKRLVQPGIKVRGREYLRIIYGPDYTLPRNMARLKERSLAHKCSMALREYALGIEAVERMVAGEPLWKVHQAVFGVLAMESEAVDPRL</sequence>
<dbReference type="InterPro" id="IPR050126">
    <property type="entry name" value="Ap4A_hydrolase"/>
</dbReference>
<dbReference type="CDD" id="cd07423">
    <property type="entry name" value="MPP_Prp_like"/>
    <property type="match status" value="1"/>
</dbReference>
<dbReference type="InterPro" id="IPR027417">
    <property type="entry name" value="P-loop_NTPase"/>
</dbReference>
<dbReference type="Gene3D" id="3.60.21.10">
    <property type="match status" value="1"/>
</dbReference>
<accession>A0ABX0DC53</accession>
<dbReference type="InterPro" id="IPR004843">
    <property type="entry name" value="Calcineurin-like_PHP"/>
</dbReference>
<dbReference type="NCBIfam" id="TIGR04075">
    <property type="entry name" value="bacter_Pnkp"/>
    <property type="match status" value="1"/>
</dbReference>
<dbReference type="InterPro" id="IPR041780">
    <property type="entry name" value="MPP_PrpE-like"/>
</dbReference>
<evidence type="ECO:0000259" key="1">
    <source>
        <dbReference type="Pfam" id="PF00149"/>
    </source>
</evidence>
<gene>
    <name evidence="3" type="ORF">G6N77_13710</name>
</gene>
<dbReference type="Proteomes" id="UP000479226">
    <property type="component" value="Unassembled WGS sequence"/>
</dbReference>
<comment type="caution">
    <text evidence="3">The sequence shown here is derived from an EMBL/GenBank/DDBJ whole genome shotgun (WGS) entry which is preliminary data.</text>
</comment>
<dbReference type="Pfam" id="PF13671">
    <property type="entry name" value="AAA_33"/>
    <property type="match status" value="1"/>
</dbReference>
<evidence type="ECO:0000313" key="3">
    <source>
        <dbReference type="EMBL" id="NGN84508.1"/>
    </source>
</evidence>
<dbReference type="Pfam" id="PF00149">
    <property type="entry name" value="Metallophos"/>
    <property type="match status" value="1"/>
</dbReference>
<proteinExistence type="predicted"/>
<keyword evidence="3" id="KW-0808">Transferase</keyword>
<dbReference type="Pfam" id="PF16542">
    <property type="entry name" value="PNKP_ligase"/>
    <property type="match status" value="1"/>
</dbReference>
<reference evidence="3 4" key="1">
    <citation type="submission" date="2020-02" db="EMBL/GenBank/DDBJ databases">
        <title>Genome sequence of the type strain DSM 27180 of Arthrobacter silviterrae.</title>
        <authorList>
            <person name="Gao J."/>
            <person name="Sun J."/>
        </authorList>
    </citation>
    <scope>NUCLEOTIDE SEQUENCE [LARGE SCALE GENOMIC DNA]</scope>
    <source>
        <strain evidence="3 4">DSM 27180</strain>
    </source>
</reference>
<dbReference type="RefSeq" id="WP_165182736.1">
    <property type="nucleotide sequence ID" value="NZ_JAAKZI010000025.1"/>
</dbReference>
<dbReference type="EMBL" id="JAAKZI010000025">
    <property type="protein sequence ID" value="NGN84508.1"/>
    <property type="molecule type" value="Genomic_DNA"/>
</dbReference>
<feature type="domain" description="Calcineurin-like phosphoesterase" evidence="1">
    <location>
        <begin position="182"/>
        <end position="376"/>
    </location>
</feature>
<dbReference type="InterPro" id="IPR024028">
    <property type="entry name" value="PNKP_bac"/>
</dbReference>
<dbReference type="GO" id="GO:0016301">
    <property type="term" value="F:kinase activity"/>
    <property type="evidence" value="ECO:0007669"/>
    <property type="project" value="UniProtKB-KW"/>
</dbReference>
<dbReference type="PANTHER" id="PTHR42850">
    <property type="entry name" value="METALLOPHOSPHOESTERASE"/>
    <property type="match status" value="1"/>
</dbReference>
<dbReference type="SUPFAM" id="SSF56091">
    <property type="entry name" value="DNA ligase/mRNA capping enzyme, catalytic domain"/>
    <property type="match status" value="1"/>
</dbReference>
<keyword evidence="4" id="KW-1185">Reference proteome</keyword>
<dbReference type="Gene3D" id="3.40.50.300">
    <property type="entry name" value="P-loop containing nucleotide triphosphate hydrolases"/>
    <property type="match status" value="1"/>
</dbReference>
<dbReference type="SUPFAM" id="SSF56300">
    <property type="entry name" value="Metallo-dependent phosphatases"/>
    <property type="match status" value="1"/>
</dbReference>
<feature type="domain" description="Polynucleotide kinase-phosphatase ligase" evidence="2">
    <location>
        <begin position="482"/>
        <end position="852"/>
    </location>
</feature>
<dbReference type="InterPro" id="IPR032380">
    <property type="entry name" value="PNKP_ligase_dom"/>
</dbReference>
<keyword evidence="3" id="KW-0418">Kinase</keyword>
<dbReference type="PANTHER" id="PTHR42850:SF7">
    <property type="entry name" value="BIS(5'-NUCLEOSYL)-TETRAPHOSPHATASE PRPE [ASYMMETRICAL]"/>
    <property type="match status" value="1"/>
</dbReference>
<evidence type="ECO:0000313" key="4">
    <source>
        <dbReference type="Proteomes" id="UP000479226"/>
    </source>
</evidence>
<dbReference type="InterPro" id="IPR029052">
    <property type="entry name" value="Metallo-depent_PP-like"/>
</dbReference>
<dbReference type="Gene3D" id="3.30.470.30">
    <property type="entry name" value="DNA ligase/mRNA capping enzyme"/>
    <property type="match status" value="2"/>
</dbReference>
<name>A0ABX0DC53_9MICC</name>
<organism evidence="3 4">
    <name type="scientific">Arthrobacter silviterrae</name>
    <dbReference type="NCBI Taxonomy" id="2026658"/>
    <lineage>
        <taxon>Bacteria</taxon>
        <taxon>Bacillati</taxon>
        <taxon>Actinomycetota</taxon>
        <taxon>Actinomycetes</taxon>
        <taxon>Micrococcales</taxon>
        <taxon>Micrococcaceae</taxon>
        <taxon>Arthrobacter</taxon>
    </lineage>
</organism>
<protein>
    <submittedName>
        <fullName evidence="3">Polynucleotide kinase-phosphatase</fullName>
    </submittedName>
</protein>
<evidence type="ECO:0000259" key="2">
    <source>
        <dbReference type="Pfam" id="PF16542"/>
    </source>
</evidence>